<keyword evidence="5 8" id="KW-0547">Nucleotide-binding</keyword>
<dbReference type="FunFam" id="3.30.1300.10:FF:000001">
    <property type="entry name" value="Pantothenate synthetase"/>
    <property type="match status" value="1"/>
</dbReference>
<evidence type="ECO:0000313" key="10">
    <source>
        <dbReference type="Proteomes" id="UP000035036"/>
    </source>
</evidence>
<dbReference type="CDD" id="cd00560">
    <property type="entry name" value="PanC"/>
    <property type="match status" value="1"/>
</dbReference>
<keyword evidence="4 8" id="KW-0566">Pantothenate biosynthesis</keyword>
<keyword evidence="8" id="KW-0963">Cytoplasm</keyword>
<evidence type="ECO:0000256" key="2">
    <source>
        <dbReference type="ARBA" id="ARBA00009256"/>
    </source>
</evidence>
<dbReference type="RefSeq" id="WP_040199840.1">
    <property type="nucleotide sequence ID" value="NZ_CP010311.1"/>
</dbReference>
<gene>
    <name evidence="8" type="primary">panC</name>
    <name evidence="9" type="ORF">GSUB_06470</name>
</gene>
<dbReference type="GO" id="GO:0005524">
    <property type="term" value="F:ATP binding"/>
    <property type="evidence" value="ECO:0007669"/>
    <property type="project" value="UniProtKB-KW"/>
</dbReference>
<feature type="binding site" evidence="8">
    <location>
        <position position="61"/>
    </location>
    <ligand>
        <name>beta-alanine</name>
        <dbReference type="ChEBI" id="CHEBI:57966"/>
    </ligand>
</feature>
<feature type="binding site" evidence="8">
    <location>
        <begin position="147"/>
        <end position="150"/>
    </location>
    <ligand>
        <name>ATP</name>
        <dbReference type="ChEBI" id="CHEBI:30616"/>
    </ligand>
</feature>
<comment type="similarity">
    <text evidence="2 8">Belongs to the pantothenate synthetase family.</text>
</comment>
<dbReference type="NCBIfam" id="TIGR00018">
    <property type="entry name" value="panC"/>
    <property type="match status" value="1"/>
</dbReference>
<name>A0A0B5FG16_9BACT</name>
<comment type="subunit">
    <text evidence="8">Homodimer.</text>
</comment>
<evidence type="ECO:0000256" key="1">
    <source>
        <dbReference type="ARBA" id="ARBA00004990"/>
    </source>
</evidence>
<evidence type="ECO:0000256" key="5">
    <source>
        <dbReference type="ARBA" id="ARBA00022741"/>
    </source>
</evidence>
<dbReference type="FunFam" id="3.40.50.620:FF:000013">
    <property type="entry name" value="Pantothenate synthetase"/>
    <property type="match status" value="1"/>
</dbReference>
<feature type="active site" description="Proton donor" evidence="8">
    <location>
        <position position="37"/>
    </location>
</feature>
<dbReference type="Gene3D" id="3.40.50.620">
    <property type="entry name" value="HUPs"/>
    <property type="match status" value="1"/>
</dbReference>
<dbReference type="OrthoDB" id="9773087at2"/>
<evidence type="ECO:0000256" key="4">
    <source>
        <dbReference type="ARBA" id="ARBA00022655"/>
    </source>
</evidence>
<comment type="catalytic activity">
    <reaction evidence="7 8">
        <text>(R)-pantoate + beta-alanine + ATP = (R)-pantothenate + AMP + diphosphate + H(+)</text>
        <dbReference type="Rhea" id="RHEA:10912"/>
        <dbReference type="ChEBI" id="CHEBI:15378"/>
        <dbReference type="ChEBI" id="CHEBI:15980"/>
        <dbReference type="ChEBI" id="CHEBI:29032"/>
        <dbReference type="ChEBI" id="CHEBI:30616"/>
        <dbReference type="ChEBI" id="CHEBI:33019"/>
        <dbReference type="ChEBI" id="CHEBI:57966"/>
        <dbReference type="ChEBI" id="CHEBI:456215"/>
        <dbReference type="EC" id="6.3.2.1"/>
    </reaction>
</comment>
<keyword evidence="10" id="KW-1185">Reference proteome</keyword>
<dbReference type="NCBIfam" id="TIGR00125">
    <property type="entry name" value="cyt_tran_rel"/>
    <property type="match status" value="1"/>
</dbReference>
<dbReference type="Pfam" id="PF02569">
    <property type="entry name" value="Pantoate_ligase"/>
    <property type="match status" value="1"/>
</dbReference>
<proteinExistence type="inferred from homology"/>
<comment type="miscellaneous">
    <text evidence="8">The reaction proceeds by a bi uni uni bi ping pong mechanism.</text>
</comment>
<dbReference type="GO" id="GO:0015940">
    <property type="term" value="P:pantothenate biosynthetic process"/>
    <property type="evidence" value="ECO:0007669"/>
    <property type="project" value="UniProtKB-UniRule"/>
</dbReference>
<dbReference type="AlphaFoldDB" id="A0A0B5FG16"/>
<evidence type="ECO:0000256" key="3">
    <source>
        <dbReference type="ARBA" id="ARBA00022598"/>
    </source>
</evidence>
<comment type="subcellular location">
    <subcellularLocation>
        <location evidence="8">Cytoplasm</location>
    </subcellularLocation>
</comment>
<dbReference type="SUPFAM" id="SSF52374">
    <property type="entry name" value="Nucleotidylyl transferase"/>
    <property type="match status" value="1"/>
</dbReference>
<sequence length="286" mass="32262">MKIIENVQEMQQLCLDARQNRERIAFVPTMGYLHEGHLSLVRAARQQGDRVVLSIFVNPTQFGVGEDFDRYPRDLTRDAQMAEAEGADWIFAPRASDMYPQGYATFVDVEGLTETLCGRSRPGHFRGVTTVVAKLFAIVQPHVAYFGNKDFQQLAVIRRMTTDLNFPVDVRGLPIVREEDGLAMSSRNVNLSAEQRQQALSLYTSIELAQRMVREGETRSATLIDAIRSRIEQEPDAQIDYVQICDQDSLQDVEEVDARSVLLLAVKIGDTRLIDNHHFASTFDAA</sequence>
<dbReference type="Proteomes" id="UP000035036">
    <property type="component" value="Chromosome"/>
</dbReference>
<feature type="binding site" evidence="8">
    <location>
        <begin position="30"/>
        <end position="37"/>
    </location>
    <ligand>
        <name>ATP</name>
        <dbReference type="ChEBI" id="CHEBI:30616"/>
    </ligand>
</feature>
<comment type="pathway">
    <text evidence="1 8">Cofactor biosynthesis; (R)-pantothenate biosynthesis; (R)-pantothenate from (R)-pantoate and beta-alanine: step 1/1.</text>
</comment>
<evidence type="ECO:0000256" key="8">
    <source>
        <dbReference type="HAMAP-Rule" id="MF_00158"/>
    </source>
</evidence>
<feature type="binding site" evidence="8">
    <location>
        <begin position="184"/>
        <end position="187"/>
    </location>
    <ligand>
        <name>ATP</name>
        <dbReference type="ChEBI" id="CHEBI:30616"/>
    </ligand>
</feature>
<dbReference type="UniPathway" id="UPA00028">
    <property type="reaction ID" value="UER00005"/>
</dbReference>
<dbReference type="InterPro" id="IPR042176">
    <property type="entry name" value="Pantoate_ligase_C"/>
</dbReference>
<dbReference type="InterPro" id="IPR004821">
    <property type="entry name" value="Cyt_trans-like"/>
</dbReference>
<feature type="binding site" evidence="8">
    <location>
        <position position="153"/>
    </location>
    <ligand>
        <name>(R)-pantoate</name>
        <dbReference type="ChEBI" id="CHEBI:15980"/>
    </ligand>
</feature>
<dbReference type="GO" id="GO:0005829">
    <property type="term" value="C:cytosol"/>
    <property type="evidence" value="ECO:0007669"/>
    <property type="project" value="TreeGrafter"/>
</dbReference>
<dbReference type="PANTHER" id="PTHR21299:SF1">
    <property type="entry name" value="PANTOATE--BETA-ALANINE LIGASE"/>
    <property type="match status" value="1"/>
</dbReference>
<comment type="function">
    <text evidence="8">Catalyzes the condensation of pantoate with beta-alanine in an ATP-dependent reaction via a pantoyl-adenylate intermediate.</text>
</comment>
<dbReference type="PANTHER" id="PTHR21299">
    <property type="entry name" value="CYTIDYLATE KINASE/PANTOATE-BETA-ALANINE LIGASE"/>
    <property type="match status" value="1"/>
</dbReference>
<keyword evidence="3 8" id="KW-0436">Ligase</keyword>
<organism evidence="9 10">
    <name type="scientific">Geoalkalibacter subterraneus</name>
    <dbReference type="NCBI Taxonomy" id="483547"/>
    <lineage>
        <taxon>Bacteria</taxon>
        <taxon>Pseudomonadati</taxon>
        <taxon>Thermodesulfobacteriota</taxon>
        <taxon>Desulfuromonadia</taxon>
        <taxon>Desulfuromonadales</taxon>
        <taxon>Geoalkalibacteraceae</taxon>
        <taxon>Geoalkalibacter</taxon>
    </lineage>
</organism>
<reference evidence="9 10" key="1">
    <citation type="journal article" date="2015" name="Genome Announc.">
        <title>Genomes of Geoalkalibacter ferrihydriticus Z-0531T and Geoalkalibacter subterraneus Red1T, Two Haloalkaliphilic Metal-Reducing Deltaproteobacteria.</title>
        <authorList>
            <person name="Badalamenti J.P."/>
            <person name="Krajmalnik-Brown R."/>
            <person name="Torres C.I."/>
            <person name="Bond D.R."/>
        </authorList>
    </citation>
    <scope>NUCLEOTIDE SEQUENCE [LARGE SCALE GENOMIC DNA]</scope>
    <source>
        <strain evidence="9 10">Red1</strain>
    </source>
</reference>
<dbReference type="EMBL" id="CP010311">
    <property type="protein sequence ID" value="AJF06273.1"/>
    <property type="molecule type" value="Genomic_DNA"/>
</dbReference>
<evidence type="ECO:0000313" key="9">
    <source>
        <dbReference type="EMBL" id="AJF06273.1"/>
    </source>
</evidence>
<feature type="binding site" evidence="8">
    <location>
        <position position="176"/>
    </location>
    <ligand>
        <name>ATP</name>
        <dbReference type="ChEBI" id="CHEBI:30616"/>
    </ligand>
</feature>
<dbReference type="EC" id="6.3.2.1" evidence="8"/>
<dbReference type="Gene3D" id="3.30.1300.10">
    <property type="entry name" value="Pantoate-beta-alanine ligase, C-terminal domain"/>
    <property type="match status" value="1"/>
</dbReference>
<feature type="binding site" evidence="8">
    <location>
        <position position="61"/>
    </location>
    <ligand>
        <name>(R)-pantoate</name>
        <dbReference type="ChEBI" id="CHEBI:15980"/>
    </ligand>
</feature>
<evidence type="ECO:0000256" key="6">
    <source>
        <dbReference type="ARBA" id="ARBA00022840"/>
    </source>
</evidence>
<protein>
    <recommendedName>
        <fullName evidence="8">Pantothenate synthetase</fullName>
        <shortName evidence="8">PS</shortName>
        <ecNumber evidence="8">6.3.2.1</ecNumber>
    </recommendedName>
    <alternativeName>
        <fullName evidence="8">Pantoate--beta-alanine ligase</fullName>
    </alternativeName>
    <alternativeName>
        <fullName evidence="8">Pantoate-activating enzyme</fullName>
    </alternativeName>
</protein>
<accession>A0A0B5FG16</accession>
<keyword evidence="6 8" id="KW-0067">ATP-binding</keyword>
<dbReference type="HOGENOM" id="CLU_047148_0_0_7"/>
<dbReference type="GO" id="GO:0004592">
    <property type="term" value="F:pantoate-beta-alanine ligase activity"/>
    <property type="evidence" value="ECO:0007669"/>
    <property type="project" value="UniProtKB-UniRule"/>
</dbReference>
<dbReference type="InterPro" id="IPR014729">
    <property type="entry name" value="Rossmann-like_a/b/a_fold"/>
</dbReference>
<dbReference type="HAMAP" id="MF_00158">
    <property type="entry name" value="PanC"/>
    <property type="match status" value="1"/>
</dbReference>
<dbReference type="STRING" id="483547.GSUB_06470"/>
<dbReference type="InterPro" id="IPR003721">
    <property type="entry name" value="Pantoate_ligase"/>
</dbReference>
<evidence type="ECO:0000256" key="7">
    <source>
        <dbReference type="ARBA" id="ARBA00048258"/>
    </source>
</evidence>
<dbReference type="KEGG" id="gsb:GSUB_06470"/>